<evidence type="ECO:0000313" key="3">
    <source>
        <dbReference type="Proteomes" id="UP001497516"/>
    </source>
</evidence>
<sequence>MRLNQRSIAKQHCSGRRVEIGIGGRTDCRKADLERSSTSLRLGFRRLARNSSMHPIGSGNSLFKMGKEKPIGPGDALIGPGPI</sequence>
<keyword evidence="3" id="KW-1185">Reference proteome</keyword>
<proteinExistence type="predicted"/>
<evidence type="ECO:0000313" key="2">
    <source>
        <dbReference type="EMBL" id="CAL1383053.1"/>
    </source>
</evidence>
<dbReference type="AlphaFoldDB" id="A0AAV2EBI5"/>
<dbReference type="EMBL" id="OZ034817">
    <property type="protein sequence ID" value="CAL1383053.1"/>
    <property type="molecule type" value="Genomic_DNA"/>
</dbReference>
<protein>
    <submittedName>
        <fullName evidence="2">Uncharacterized protein</fullName>
    </submittedName>
</protein>
<gene>
    <name evidence="2" type="ORF">LTRI10_LOCUS24346</name>
</gene>
<feature type="region of interest" description="Disordered" evidence="1">
    <location>
        <begin position="51"/>
        <end position="83"/>
    </location>
</feature>
<name>A0AAV2EBI5_9ROSI</name>
<organism evidence="2 3">
    <name type="scientific">Linum trigynum</name>
    <dbReference type="NCBI Taxonomy" id="586398"/>
    <lineage>
        <taxon>Eukaryota</taxon>
        <taxon>Viridiplantae</taxon>
        <taxon>Streptophyta</taxon>
        <taxon>Embryophyta</taxon>
        <taxon>Tracheophyta</taxon>
        <taxon>Spermatophyta</taxon>
        <taxon>Magnoliopsida</taxon>
        <taxon>eudicotyledons</taxon>
        <taxon>Gunneridae</taxon>
        <taxon>Pentapetalae</taxon>
        <taxon>rosids</taxon>
        <taxon>fabids</taxon>
        <taxon>Malpighiales</taxon>
        <taxon>Linaceae</taxon>
        <taxon>Linum</taxon>
    </lineage>
</organism>
<accession>A0AAV2EBI5</accession>
<dbReference type="Proteomes" id="UP001497516">
    <property type="component" value="Chromosome 4"/>
</dbReference>
<evidence type="ECO:0000256" key="1">
    <source>
        <dbReference type="SAM" id="MobiDB-lite"/>
    </source>
</evidence>
<feature type="compositionally biased region" description="Polar residues" evidence="1">
    <location>
        <begin position="51"/>
        <end position="61"/>
    </location>
</feature>
<reference evidence="2 3" key="1">
    <citation type="submission" date="2024-04" db="EMBL/GenBank/DDBJ databases">
        <authorList>
            <person name="Fracassetti M."/>
        </authorList>
    </citation>
    <scope>NUCLEOTIDE SEQUENCE [LARGE SCALE GENOMIC DNA]</scope>
</reference>